<evidence type="ECO:0000313" key="1">
    <source>
        <dbReference type="EMBL" id="RUO64627.1"/>
    </source>
</evidence>
<gene>
    <name evidence="1" type="ORF">CWI73_08025</name>
</gene>
<proteinExistence type="predicted"/>
<accession>A0A432YSK5</accession>
<organism evidence="1 2">
    <name type="scientific">Idiomarina piscisalsi</name>
    <dbReference type="NCBI Taxonomy" id="1096243"/>
    <lineage>
        <taxon>Bacteria</taxon>
        <taxon>Pseudomonadati</taxon>
        <taxon>Pseudomonadota</taxon>
        <taxon>Gammaproteobacteria</taxon>
        <taxon>Alteromonadales</taxon>
        <taxon>Idiomarinaceae</taxon>
        <taxon>Idiomarina</taxon>
    </lineage>
</organism>
<sequence length="109" mass="12777">MFGFFRKKKRTLLDELNDATVKMYRPLLVNNKKVSDEKILEIVQTTMRAFTQAAESKGEKISGDVLMNISAKFIRVYDMSGQEFFLEHLKYEINKYLTEGLRPDYQQNA</sequence>
<reference evidence="1 2" key="1">
    <citation type="journal article" date="2011" name="Front. Microbiol.">
        <title>Genomic signatures of strain selection and enhancement in Bacillus atrophaeus var. globigii, a historical biowarfare simulant.</title>
        <authorList>
            <person name="Gibbons H.S."/>
            <person name="Broomall S.M."/>
            <person name="McNew L.A."/>
            <person name="Daligault H."/>
            <person name="Chapman C."/>
            <person name="Bruce D."/>
            <person name="Karavis M."/>
            <person name="Krepps M."/>
            <person name="McGregor P.A."/>
            <person name="Hong C."/>
            <person name="Park K.H."/>
            <person name="Akmal A."/>
            <person name="Feldman A."/>
            <person name="Lin J.S."/>
            <person name="Chang W.E."/>
            <person name="Higgs B.W."/>
            <person name="Demirev P."/>
            <person name="Lindquist J."/>
            <person name="Liem A."/>
            <person name="Fochler E."/>
            <person name="Read T.D."/>
            <person name="Tapia R."/>
            <person name="Johnson S."/>
            <person name="Bishop-Lilly K.A."/>
            <person name="Detter C."/>
            <person name="Han C."/>
            <person name="Sozhamannan S."/>
            <person name="Rosenzweig C.N."/>
            <person name="Skowronski E.W."/>
        </authorList>
    </citation>
    <scope>NUCLEOTIDE SEQUENCE [LARGE SCALE GENOMIC DNA]</scope>
    <source>
        <strain evidence="1 2">TPS4-2</strain>
    </source>
</reference>
<dbReference type="Proteomes" id="UP000288361">
    <property type="component" value="Unassembled WGS sequence"/>
</dbReference>
<dbReference type="AlphaFoldDB" id="A0A432YSK5"/>
<evidence type="ECO:0000313" key="2">
    <source>
        <dbReference type="Proteomes" id="UP000288361"/>
    </source>
</evidence>
<protein>
    <submittedName>
        <fullName evidence="1">Uncharacterized protein</fullName>
    </submittedName>
</protein>
<name>A0A432YSK5_9GAMM</name>
<dbReference type="RefSeq" id="WP_198675167.1">
    <property type="nucleotide sequence ID" value="NZ_PIQA01000004.1"/>
</dbReference>
<dbReference type="EMBL" id="PIQA01000004">
    <property type="protein sequence ID" value="RUO64627.1"/>
    <property type="molecule type" value="Genomic_DNA"/>
</dbReference>
<comment type="caution">
    <text evidence="1">The sequence shown here is derived from an EMBL/GenBank/DDBJ whole genome shotgun (WGS) entry which is preliminary data.</text>
</comment>